<dbReference type="Pfam" id="PF00294">
    <property type="entry name" value="PfkB"/>
    <property type="match status" value="1"/>
</dbReference>
<dbReference type="Proteomes" id="UP000544090">
    <property type="component" value="Unassembled WGS sequence"/>
</dbReference>
<dbReference type="RefSeq" id="WP_168487506.1">
    <property type="nucleotide sequence ID" value="NZ_JAAZSQ010000015.1"/>
</dbReference>
<evidence type="ECO:0000256" key="2">
    <source>
        <dbReference type="ARBA" id="ARBA00022679"/>
    </source>
</evidence>
<evidence type="ECO:0000256" key="7">
    <source>
        <dbReference type="SAM" id="MobiDB-lite"/>
    </source>
</evidence>
<dbReference type="PROSITE" id="PS00584">
    <property type="entry name" value="PFKB_KINASES_2"/>
    <property type="match status" value="1"/>
</dbReference>
<dbReference type="GO" id="GO:0005524">
    <property type="term" value="F:ATP binding"/>
    <property type="evidence" value="ECO:0007669"/>
    <property type="project" value="UniProtKB-KW"/>
</dbReference>
<dbReference type="InterPro" id="IPR029056">
    <property type="entry name" value="Ribokinase-like"/>
</dbReference>
<dbReference type="AlphaFoldDB" id="A0A7X6HG60"/>
<dbReference type="PIRSF" id="PIRSF000535">
    <property type="entry name" value="1PFK/6PFK/LacC"/>
    <property type="match status" value="1"/>
</dbReference>
<accession>A0A7X6HG60</accession>
<protein>
    <submittedName>
        <fullName evidence="9">Phosphofructokinase</fullName>
    </submittedName>
</protein>
<evidence type="ECO:0000313" key="9">
    <source>
        <dbReference type="EMBL" id="NKX55770.1"/>
    </source>
</evidence>
<evidence type="ECO:0000256" key="5">
    <source>
        <dbReference type="ARBA" id="ARBA00022840"/>
    </source>
</evidence>
<dbReference type="GO" id="GO:0005975">
    <property type="term" value="P:carbohydrate metabolic process"/>
    <property type="evidence" value="ECO:0007669"/>
    <property type="project" value="InterPro"/>
</dbReference>
<evidence type="ECO:0000256" key="3">
    <source>
        <dbReference type="ARBA" id="ARBA00022741"/>
    </source>
</evidence>
<evidence type="ECO:0000256" key="6">
    <source>
        <dbReference type="PIRNR" id="PIRNR000535"/>
    </source>
</evidence>
<dbReference type="PANTHER" id="PTHR46566:SF2">
    <property type="entry name" value="ATP-DEPENDENT 6-PHOSPHOFRUCTOKINASE ISOZYME 2"/>
    <property type="match status" value="1"/>
</dbReference>
<keyword evidence="2 6" id="KW-0808">Transferase</keyword>
<keyword evidence="5" id="KW-0067">ATP-binding</keyword>
<comment type="similarity">
    <text evidence="1">Belongs to the carbohydrate kinase PfkB family.</text>
</comment>
<dbReference type="Gene3D" id="3.40.1190.20">
    <property type="match status" value="1"/>
</dbReference>
<evidence type="ECO:0000259" key="8">
    <source>
        <dbReference type="Pfam" id="PF00294"/>
    </source>
</evidence>
<sequence>MGTVVIFAPSPVLTVTVEDIDGTADIHVHAGGQGVWQARMLLALGTSVTMCGVFSGETGRVARHLISDEGVRVLSVEGQGNSGAYIHDRRGGERRVVAESPGDQLTRHELDQLYGLTLQAGMDAGTVILSGAVREDAVPVDVYRRLAADLGTAGCTVVTDLAGERLAAALAGGLAVVKIADNELVDSGRAAGPEPHQLVEAMRTLADEGARSVIVTRAHHPSLLLDEGEVSEVHMPELQSVDPHGAGDSLTAGVAAVLADGGSLHEAVVLGTAAGAQNVTRHGLGSGEAEAIRRLAGLVRIVPLEAGEAEPAQQLSPDELARKIREQ</sequence>
<evidence type="ECO:0000313" key="10">
    <source>
        <dbReference type="Proteomes" id="UP000544090"/>
    </source>
</evidence>
<keyword evidence="4 9" id="KW-0418">Kinase</keyword>
<dbReference type="InterPro" id="IPR002173">
    <property type="entry name" value="Carboh/pur_kinase_PfkB_CS"/>
</dbReference>
<feature type="region of interest" description="Disordered" evidence="7">
    <location>
        <begin position="308"/>
        <end position="327"/>
    </location>
</feature>
<comment type="caution">
    <text evidence="9">The sequence shown here is derived from an EMBL/GenBank/DDBJ whole genome shotgun (WGS) entry which is preliminary data.</text>
</comment>
<dbReference type="PANTHER" id="PTHR46566">
    <property type="entry name" value="1-PHOSPHOFRUCTOKINASE-RELATED"/>
    <property type="match status" value="1"/>
</dbReference>
<name>A0A7X6HG60_9MICC</name>
<proteinExistence type="inferred from homology"/>
<dbReference type="InterPro" id="IPR011611">
    <property type="entry name" value="PfkB_dom"/>
</dbReference>
<keyword evidence="10" id="KW-1185">Reference proteome</keyword>
<dbReference type="SUPFAM" id="SSF53613">
    <property type="entry name" value="Ribokinase-like"/>
    <property type="match status" value="1"/>
</dbReference>
<reference evidence="9 10" key="1">
    <citation type="submission" date="2020-04" db="EMBL/GenBank/DDBJ databases">
        <title>Arthrobacter sp. nov.</title>
        <authorList>
            <person name="Liu S."/>
        </authorList>
    </citation>
    <scope>NUCLEOTIDE SEQUENCE [LARGE SCALE GENOMIC DNA]</scope>
    <source>
        <strain evidence="9 10">E918</strain>
    </source>
</reference>
<keyword evidence="3" id="KW-0547">Nucleotide-binding</keyword>
<dbReference type="InterPro" id="IPR017583">
    <property type="entry name" value="Tagatose/fructose_Pkinase"/>
</dbReference>
<gene>
    <name evidence="9" type="ORF">HGG74_14725</name>
</gene>
<dbReference type="EMBL" id="JAAZSQ010000015">
    <property type="protein sequence ID" value="NKX55770.1"/>
    <property type="molecule type" value="Genomic_DNA"/>
</dbReference>
<feature type="domain" description="Carbohydrate kinase PfkB" evidence="8">
    <location>
        <begin position="24"/>
        <end position="286"/>
    </location>
</feature>
<evidence type="ECO:0000256" key="4">
    <source>
        <dbReference type="ARBA" id="ARBA00022777"/>
    </source>
</evidence>
<organism evidence="9 10">
    <name type="scientific">Arthrobacter mobilis</name>
    <dbReference type="NCBI Taxonomy" id="2724944"/>
    <lineage>
        <taxon>Bacteria</taxon>
        <taxon>Bacillati</taxon>
        <taxon>Actinomycetota</taxon>
        <taxon>Actinomycetes</taxon>
        <taxon>Micrococcales</taxon>
        <taxon>Micrococcaceae</taxon>
        <taxon>Arthrobacter</taxon>
    </lineage>
</organism>
<evidence type="ECO:0000256" key="1">
    <source>
        <dbReference type="ARBA" id="ARBA00010688"/>
    </source>
</evidence>
<dbReference type="GO" id="GO:0016301">
    <property type="term" value="F:kinase activity"/>
    <property type="evidence" value="ECO:0007669"/>
    <property type="project" value="UniProtKB-KW"/>
</dbReference>
<dbReference type="GO" id="GO:0016773">
    <property type="term" value="F:phosphotransferase activity, alcohol group as acceptor"/>
    <property type="evidence" value="ECO:0007669"/>
    <property type="project" value="InterPro"/>
</dbReference>